<dbReference type="OrthoDB" id="5390at2759"/>
<dbReference type="Pfam" id="PF00076">
    <property type="entry name" value="RRM_1"/>
    <property type="match status" value="1"/>
</dbReference>
<gene>
    <name evidence="5" type="ORF">OXX778_LOCUS5346</name>
</gene>
<dbReference type="EMBL" id="CAJNOC010000577">
    <property type="protein sequence ID" value="CAF0778824.1"/>
    <property type="molecule type" value="Genomic_DNA"/>
</dbReference>
<dbReference type="InterPro" id="IPR024326">
    <property type="entry name" value="RRP7_C"/>
</dbReference>
<feature type="domain" description="RRM" evidence="4">
    <location>
        <begin position="39"/>
        <end position="143"/>
    </location>
</feature>
<name>A0A813R9M7_9BILA</name>
<dbReference type="GO" id="GO:0032545">
    <property type="term" value="C:CURI complex"/>
    <property type="evidence" value="ECO:0007669"/>
    <property type="project" value="TreeGrafter"/>
</dbReference>
<dbReference type="Gene3D" id="6.10.250.1770">
    <property type="match status" value="1"/>
</dbReference>
<evidence type="ECO:0000313" key="6">
    <source>
        <dbReference type="Proteomes" id="UP000663879"/>
    </source>
</evidence>
<comment type="caution">
    <text evidence="5">The sequence shown here is derived from an EMBL/GenBank/DDBJ whole genome shotgun (WGS) entry which is preliminary data.</text>
</comment>
<dbReference type="Proteomes" id="UP000663879">
    <property type="component" value="Unassembled WGS sequence"/>
</dbReference>
<keyword evidence="3" id="KW-0175">Coiled coil</keyword>
<dbReference type="PANTHER" id="PTHR13191">
    <property type="entry name" value="RIBOSOMAL RNA PROCESSING PROTEIN 7-RELATED"/>
    <property type="match status" value="1"/>
</dbReference>
<dbReference type="Gene3D" id="3.30.70.330">
    <property type="match status" value="1"/>
</dbReference>
<dbReference type="PANTHER" id="PTHR13191:SF0">
    <property type="entry name" value="RIBOSOMAL RNA-PROCESSING PROTEIN 7 HOMOLOG A-RELATED"/>
    <property type="match status" value="1"/>
</dbReference>
<dbReference type="AlphaFoldDB" id="A0A813R9M7"/>
<keyword evidence="6" id="KW-1185">Reference proteome</keyword>
<evidence type="ECO:0000259" key="4">
    <source>
        <dbReference type="PROSITE" id="PS50102"/>
    </source>
</evidence>
<sequence>MEDYQVIKVKFNEQSQACHHLFYKKNKIGKSETNEFNSRTLFVNNIPPYYTEQGIKNVFSVFGRVDNVFIHSKPTSNPFIKQNEIHKKSYFEHDDENNDDEHGFKIAYVVFSQEQSVDKSLKKPIDNERILTNTDTIISTGMKKWVEEYKRNFVDAKKLNKEIDEYMMNYDEEKAKKEQEQEEMANQPDEDGWITVTPKSRKSNLAFTERNIEKMKTKQKKKRQQMQLINFYSFQMKESKKEYIAQLRKKFEEDKQRIESMKQNRKFKPF</sequence>
<dbReference type="PROSITE" id="PS50102">
    <property type="entry name" value="RRM"/>
    <property type="match status" value="1"/>
</dbReference>
<protein>
    <recommendedName>
        <fullName evidence="4">RRM domain-containing protein</fullName>
    </recommendedName>
</protein>
<evidence type="ECO:0000256" key="2">
    <source>
        <dbReference type="PROSITE-ProRule" id="PRU00176"/>
    </source>
</evidence>
<evidence type="ECO:0000256" key="1">
    <source>
        <dbReference type="ARBA" id="ARBA00006110"/>
    </source>
</evidence>
<dbReference type="InterPro" id="IPR035979">
    <property type="entry name" value="RBD_domain_sf"/>
</dbReference>
<organism evidence="5 6">
    <name type="scientific">Brachionus calyciflorus</name>
    <dbReference type="NCBI Taxonomy" id="104777"/>
    <lineage>
        <taxon>Eukaryota</taxon>
        <taxon>Metazoa</taxon>
        <taxon>Spiralia</taxon>
        <taxon>Gnathifera</taxon>
        <taxon>Rotifera</taxon>
        <taxon>Eurotatoria</taxon>
        <taxon>Monogononta</taxon>
        <taxon>Pseudotrocha</taxon>
        <taxon>Ploima</taxon>
        <taxon>Brachionidae</taxon>
        <taxon>Brachionus</taxon>
    </lineage>
</organism>
<dbReference type="InterPro" id="IPR012677">
    <property type="entry name" value="Nucleotide-bd_a/b_plait_sf"/>
</dbReference>
<proteinExistence type="inferred from homology"/>
<dbReference type="Pfam" id="PF12923">
    <property type="entry name" value="RRP7"/>
    <property type="match status" value="1"/>
</dbReference>
<dbReference type="GO" id="GO:0000028">
    <property type="term" value="P:ribosomal small subunit assembly"/>
    <property type="evidence" value="ECO:0007669"/>
    <property type="project" value="TreeGrafter"/>
</dbReference>
<feature type="coiled-coil region" evidence="3">
    <location>
        <begin position="156"/>
        <end position="264"/>
    </location>
</feature>
<dbReference type="GO" id="GO:0003723">
    <property type="term" value="F:RNA binding"/>
    <property type="evidence" value="ECO:0007669"/>
    <property type="project" value="UniProtKB-UniRule"/>
</dbReference>
<dbReference type="GO" id="GO:0034456">
    <property type="term" value="C:UTP-C complex"/>
    <property type="evidence" value="ECO:0007669"/>
    <property type="project" value="TreeGrafter"/>
</dbReference>
<accession>A0A813R9M7</accession>
<evidence type="ECO:0000256" key="3">
    <source>
        <dbReference type="SAM" id="Coils"/>
    </source>
</evidence>
<comment type="similarity">
    <text evidence="1">Belongs to the RRP7 family.</text>
</comment>
<dbReference type="InterPro" id="IPR000504">
    <property type="entry name" value="RRM_dom"/>
</dbReference>
<evidence type="ECO:0000313" key="5">
    <source>
        <dbReference type="EMBL" id="CAF0778824.1"/>
    </source>
</evidence>
<dbReference type="SUPFAM" id="SSF54928">
    <property type="entry name" value="RNA-binding domain, RBD"/>
    <property type="match status" value="1"/>
</dbReference>
<keyword evidence="2" id="KW-0694">RNA-binding</keyword>
<dbReference type="InterPro" id="IPR040446">
    <property type="entry name" value="RRP7"/>
</dbReference>
<reference evidence="5" key="1">
    <citation type="submission" date="2021-02" db="EMBL/GenBank/DDBJ databases">
        <authorList>
            <person name="Nowell W R."/>
        </authorList>
    </citation>
    <scope>NUCLEOTIDE SEQUENCE</scope>
    <source>
        <strain evidence="5">Ploen Becks lab</strain>
    </source>
</reference>
<dbReference type="CDD" id="cd12951">
    <property type="entry name" value="RRP7_Rrp7A"/>
    <property type="match status" value="1"/>
</dbReference>
<dbReference type="GO" id="GO:0006364">
    <property type="term" value="P:rRNA processing"/>
    <property type="evidence" value="ECO:0007669"/>
    <property type="project" value="TreeGrafter"/>
</dbReference>